<keyword evidence="3" id="KW-1185">Reference proteome</keyword>
<protein>
    <recommendedName>
        <fullName evidence="1">N-acetyltransferase domain-containing protein</fullName>
    </recommendedName>
</protein>
<evidence type="ECO:0000313" key="2">
    <source>
        <dbReference type="EMBL" id="VIP02285.1"/>
    </source>
</evidence>
<dbReference type="EMBL" id="LR586016">
    <property type="protein sequence ID" value="VIP02285.1"/>
    <property type="molecule type" value="Genomic_DNA"/>
</dbReference>
<dbReference type="KEGG" id="tim:GMBLW1_16750"/>
<dbReference type="AlphaFoldDB" id="A0A6C2YMI5"/>
<keyword evidence="2" id="KW-0808">Transferase</keyword>
<feature type="domain" description="N-acetyltransferase" evidence="1">
    <location>
        <begin position="1"/>
        <end position="141"/>
    </location>
</feature>
<dbReference type="InParanoid" id="A0A6C2YMI5"/>
<dbReference type="InterPro" id="IPR000182">
    <property type="entry name" value="GNAT_dom"/>
</dbReference>
<name>A0A6C2YMI5_9BACT</name>
<sequence length="151" mass="17020">MSIVIELHRQELPPEIKQAIMMPLDDFTRQQGHVWSPTTFSLVLVDSAGHVQGGLFGEILWEWLRVSILSVTEACRGQGLGRRLMTEAEQVAREAGGHSAWVDTFSFQAPDFYPKLGYVEFARLADFPRGASRIFFRKSLIAELSQKDPAE</sequence>
<dbReference type="SUPFAM" id="SSF55729">
    <property type="entry name" value="Acyl-CoA N-acyltransferases (Nat)"/>
    <property type="match status" value="1"/>
</dbReference>
<organism evidence="2">
    <name type="scientific">Tuwongella immobilis</name>
    <dbReference type="NCBI Taxonomy" id="692036"/>
    <lineage>
        <taxon>Bacteria</taxon>
        <taxon>Pseudomonadati</taxon>
        <taxon>Planctomycetota</taxon>
        <taxon>Planctomycetia</taxon>
        <taxon>Gemmatales</taxon>
        <taxon>Gemmataceae</taxon>
        <taxon>Tuwongella</taxon>
    </lineage>
</organism>
<dbReference type="Proteomes" id="UP000464378">
    <property type="component" value="Chromosome"/>
</dbReference>
<dbReference type="CDD" id="cd04301">
    <property type="entry name" value="NAT_SF"/>
    <property type="match status" value="1"/>
</dbReference>
<dbReference type="GO" id="GO:0016747">
    <property type="term" value="F:acyltransferase activity, transferring groups other than amino-acyl groups"/>
    <property type="evidence" value="ECO:0007669"/>
    <property type="project" value="InterPro"/>
</dbReference>
<dbReference type="RefSeq" id="WP_162657475.1">
    <property type="nucleotide sequence ID" value="NZ_LR593887.1"/>
</dbReference>
<proteinExistence type="predicted"/>
<gene>
    <name evidence="2" type="ORF">GMBLW1_16750</name>
</gene>
<accession>A0A6C2YMI5</accession>
<evidence type="ECO:0000313" key="3">
    <source>
        <dbReference type="Proteomes" id="UP000464378"/>
    </source>
</evidence>
<dbReference type="PROSITE" id="PS51186">
    <property type="entry name" value="GNAT"/>
    <property type="match status" value="1"/>
</dbReference>
<dbReference type="Pfam" id="PF00583">
    <property type="entry name" value="Acetyltransf_1"/>
    <property type="match status" value="1"/>
</dbReference>
<dbReference type="Gene3D" id="3.40.630.30">
    <property type="match status" value="1"/>
</dbReference>
<dbReference type="EMBL" id="LR593887">
    <property type="protein sequence ID" value="VTS00941.1"/>
    <property type="molecule type" value="Genomic_DNA"/>
</dbReference>
<reference evidence="2" key="1">
    <citation type="submission" date="2019-04" db="EMBL/GenBank/DDBJ databases">
        <authorList>
            <consortium name="Science for Life Laboratories"/>
        </authorList>
    </citation>
    <scope>NUCLEOTIDE SEQUENCE</scope>
    <source>
        <strain evidence="2">MBLW1</strain>
    </source>
</reference>
<dbReference type="InterPro" id="IPR016181">
    <property type="entry name" value="Acyl_CoA_acyltransferase"/>
</dbReference>
<evidence type="ECO:0000259" key="1">
    <source>
        <dbReference type="PROSITE" id="PS51186"/>
    </source>
</evidence>